<evidence type="ECO:0000256" key="2">
    <source>
        <dbReference type="ARBA" id="ARBA00022898"/>
    </source>
</evidence>
<dbReference type="Pfam" id="PF01053">
    <property type="entry name" value="Cys_Met_Meta_PP"/>
    <property type="match status" value="1"/>
</dbReference>
<name>A0ABY8UJR2_TETOB</name>
<dbReference type="InterPro" id="IPR000277">
    <property type="entry name" value="Cys/Met-Metab_PyrdxlP-dep_enz"/>
</dbReference>
<dbReference type="SUPFAM" id="SSF53383">
    <property type="entry name" value="PLP-dependent transferases"/>
    <property type="match status" value="1"/>
</dbReference>
<accession>A0ABY8UJR2</accession>
<dbReference type="InterPro" id="IPR015422">
    <property type="entry name" value="PyrdxlP-dep_Trfase_small"/>
</dbReference>
<dbReference type="Gene3D" id="3.40.640.10">
    <property type="entry name" value="Type I PLP-dependent aspartate aminotransferase-like (Major domain)"/>
    <property type="match status" value="1"/>
</dbReference>
<evidence type="ECO:0008006" key="7">
    <source>
        <dbReference type="Google" id="ProtNLM"/>
    </source>
</evidence>
<protein>
    <recommendedName>
        <fullName evidence="7">Methionine gamma-lyase</fullName>
    </recommendedName>
</protein>
<evidence type="ECO:0000256" key="4">
    <source>
        <dbReference type="SAM" id="MobiDB-lite"/>
    </source>
</evidence>
<reference evidence="5 6" key="1">
    <citation type="submission" date="2023-05" db="EMBL/GenBank/DDBJ databases">
        <title>A 100% complete, gapless, phased diploid assembly of the Scenedesmus obliquus UTEX 3031 genome.</title>
        <authorList>
            <person name="Biondi T.C."/>
            <person name="Hanschen E.R."/>
            <person name="Kwon T."/>
            <person name="Eng W."/>
            <person name="Kruse C.P.S."/>
            <person name="Koehler S.I."/>
            <person name="Kunde Y."/>
            <person name="Gleasner C.D."/>
            <person name="You Mak K.T."/>
            <person name="Polle J."/>
            <person name="Hovde B.T."/>
            <person name="Starkenburg S.R."/>
        </authorList>
    </citation>
    <scope>NUCLEOTIDE SEQUENCE [LARGE SCALE GENOMIC DNA]</scope>
    <source>
        <strain evidence="5 6">DOE0152z</strain>
    </source>
</reference>
<dbReference type="Gene3D" id="3.90.1150.10">
    <property type="entry name" value="Aspartate Aminotransferase, domain 1"/>
    <property type="match status" value="1"/>
</dbReference>
<organism evidence="5 6">
    <name type="scientific">Tetradesmus obliquus</name>
    <name type="common">Green alga</name>
    <name type="synonym">Acutodesmus obliquus</name>
    <dbReference type="NCBI Taxonomy" id="3088"/>
    <lineage>
        <taxon>Eukaryota</taxon>
        <taxon>Viridiplantae</taxon>
        <taxon>Chlorophyta</taxon>
        <taxon>core chlorophytes</taxon>
        <taxon>Chlorophyceae</taxon>
        <taxon>CS clade</taxon>
        <taxon>Sphaeropleales</taxon>
        <taxon>Scenedesmaceae</taxon>
        <taxon>Tetradesmus</taxon>
    </lineage>
</organism>
<dbReference type="PANTHER" id="PTHR11808">
    <property type="entry name" value="TRANS-SULFURATION ENZYME FAMILY MEMBER"/>
    <property type="match status" value="1"/>
</dbReference>
<evidence type="ECO:0000256" key="3">
    <source>
        <dbReference type="RuleBase" id="RU362118"/>
    </source>
</evidence>
<dbReference type="Proteomes" id="UP001244341">
    <property type="component" value="Chromosome 14b"/>
</dbReference>
<feature type="region of interest" description="Disordered" evidence="4">
    <location>
        <begin position="519"/>
        <end position="540"/>
    </location>
</feature>
<evidence type="ECO:0000313" key="5">
    <source>
        <dbReference type="EMBL" id="WIA21774.1"/>
    </source>
</evidence>
<dbReference type="InterPro" id="IPR015424">
    <property type="entry name" value="PyrdxlP-dep_Trfase"/>
</dbReference>
<gene>
    <name evidence="5" type="ORF">OEZ85_004158</name>
</gene>
<sequence length="580" mass="60971">MADPVERLASANREYGEYGGFNPSIEISTTFTVLDAKTLPDIFAGKRGPEKKEGACYLYGRSWSPTVHTLGRQLAALEDTEAAYAVASGMAAISSAIMALCNSGDHIVCSNCVYGGTFAFMKSYLPLKAGISVSFVDITDLDAVAAAFTERTKVLSTEVLSNPTLVVSDLPALARIAHAAGAQLVVDNTFTPLAVTPARWGADVVVHSMTKFISGASDIIAGAVCGSNQFLQQLMDLHTGPIMLQGPTMDPRIASELLLRLPHLPLRVKEHSRRAQAMAEMMEGMGAKVVYPGLPSHKHHAILKRMLNPGYGFGGLIGLDMQTQAKAEALMERLQNKHGFGLMAVSLGYADTLMSLSAASTSSELSESDKAKADISDGYVRMSVGITGSLEQRLQQLREAYTFVVACDGRPPFRATKVQRQPNGRMTELLSWPSGGPSEDHVAGSALEAAPAALAAHGPQAAVVLAAAAIADAGSRMVVGGEGWHGPHLHGQGLVAPATVALGVTASSAMGSDTCGNTYSDNDYTSDGEEAPRVKGGSVSPLTLTGVGKSRLGPSSSHNVQAVKIRKLDDDTHIVYTPLL</sequence>
<keyword evidence="2 3" id="KW-0663">Pyridoxal phosphate</keyword>
<evidence type="ECO:0000313" key="6">
    <source>
        <dbReference type="Proteomes" id="UP001244341"/>
    </source>
</evidence>
<keyword evidence="6" id="KW-1185">Reference proteome</keyword>
<evidence type="ECO:0000256" key="1">
    <source>
        <dbReference type="ARBA" id="ARBA00001933"/>
    </source>
</evidence>
<comment type="cofactor">
    <cofactor evidence="1 3">
        <name>pyridoxal 5'-phosphate</name>
        <dbReference type="ChEBI" id="CHEBI:597326"/>
    </cofactor>
</comment>
<dbReference type="PANTHER" id="PTHR11808:SF80">
    <property type="entry name" value="CYSTATHIONINE GAMMA-LYASE"/>
    <property type="match status" value="1"/>
</dbReference>
<comment type="similarity">
    <text evidence="3">Belongs to the trans-sulfuration enzymes family.</text>
</comment>
<dbReference type="InterPro" id="IPR015421">
    <property type="entry name" value="PyrdxlP-dep_Trfase_major"/>
</dbReference>
<dbReference type="EMBL" id="CP126221">
    <property type="protein sequence ID" value="WIA21774.1"/>
    <property type="molecule type" value="Genomic_DNA"/>
</dbReference>
<proteinExistence type="inferred from homology"/>